<feature type="transmembrane region" description="Helical" evidence="1">
    <location>
        <begin position="41"/>
        <end position="61"/>
    </location>
</feature>
<dbReference type="EMBL" id="UIGB01000001">
    <property type="protein sequence ID" value="SUU84874.1"/>
    <property type="molecule type" value="Genomic_DNA"/>
</dbReference>
<feature type="transmembrane region" description="Helical" evidence="1">
    <location>
        <begin position="104"/>
        <end position="125"/>
    </location>
</feature>
<dbReference type="AlphaFoldDB" id="A0A380W7F1"/>
<dbReference type="PROSITE" id="PS51257">
    <property type="entry name" value="PROKAR_LIPOPROTEIN"/>
    <property type="match status" value="1"/>
</dbReference>
<dbReference type="RefSeq" id="WP_002715699.1">
    <property type="nucleotide sequence ID" value="NZ_UFSI01000001.1"/>
</dbReference>
<dbReference type="Proteomes" id="UP000254343">
    <property type="component" value="Unassembled WGS sequence"/>
</dbReference>
<accession>A0A380W7F1</accession>
<evidence type="ECO:0000313" key="3">
    <source>
        <dbReference type="Proteomes" id="UP000254343"/>
    </source>
</evidence>
<sequence>MKLLGTIIIAAIVAALLGGVVAVALSSLVACWQAGCALSGMQQFMLTPFYAGLGAVVFVVAATRKQWREAMFYALRLLMLVPVVLIVVGLAAGNSPRAQIPFQLGSAVLLSIPFWVVIISQWWMVRRALVSREAAQV</sequence>
<feature type="transmembrane region" description="Helical" evidence="1">
    <location>
        <begin position="73"/>
        <end position="92"/>
    </location>
</feature>
<keyword evidence="1" id="KW-0812">Transmembrane</keyword>
<name>A0A380W7F1_AFIFE</name>
<gene>
    <name evidence="2" type="ORF">NCTC12722_02077</name>
</gene>
<reference evidence="2 3" key="1">
    <citation type="submission" date="2018-06" db="EMBL/GenBank/DDBJ databases">
        <authorList>
            <consortium name="Pathogen Informatics"/>
            <person name="Doyle S."/>
        </authorList>
    </citation>
    <scope>NUCLEOTIDE SEQUENCE [LARGE SCALE GENOMIC DNA]</scope>
    <source>
        <strain evidence="2 3">NCTC12722</strain>
    </source>
</reference>
<evidence type="ECO:0000313" key="2">
    <source>
        <dbReference type="EMBL" id="SUU84874.1"/>
    </source>
</evidence>
<organism evidence="2 3">
    <name type="scientific">Afipia felis</name>
    <name type="common">Cat scratch disease bacillus</name>
    <dbReference type="NCBI Taxonomy" id="1035"/>
    <lineage>
        <taxon>Bacteria</taxon>
        <taxon>Pseudomonadati</taxon>
        <taxon>Pseudomonadota</taxon>
        <taxon>Alphaproteobacteria</taxon>
        <taxon>Hyphomicrobiales</taxon>
        <taxon>Nitrobacteraceae</taxon>
        <taxon>Afipia</taxon>
    </lineage>
</organism>
<evidence type="ECO:0000256" key="1">
    <source>
        <dbReference type="SAM" id="Phobius"/>
    </source>
</evidence>
<proteinExistence type="predicted"/>
<keyword evidence="1" id="KW-1133">Transmembrane helix</keyword>
<keyword evidence="1" id="KW-0472">Membrane</keyword>
<protein>
    <submittedName>
        <fullName evidence="2">Uncharacterized protein</fullName>
    </submittedName>
</protein>